<evidence type="ECO:0000313" key="1">
    <source>
        <dbReference type="EMBL" id="KGF73727.1"/>
    </source>
</evidence>
<organism evidence="1 2">
    <name type="scientific">Neosynechococcus sphagnicola sy1</name>
    <dbReference type="NCBI Taxonomy" id="1497020"/>
    <lineage>
        <taxon>Bacteria</taxon>
        <taxon>Bacillati</taxon>
        <taxon>Cyanobacteriota</taxon>
        <taxon>Cyanophyceae</taxon>
        <taxon>Neosynechococcales</taxon>
        <taxon>Neosynechococcaceae</taxon>
        <taxon>Neosynechococcus</taxon>
    </lineage>
</organism>
<gene>
    <name evidence="1" type="ORF">DO97_13020</name>
</gene>
<evidence type="ECO:0000313" key="2">
    <source>
        <dbReference type="Proteomes" id="UP000030170"/>
    </source>
</evidence>
<reference evidence="1 2" key="1">
    <citation type="journal article" date="2014" name="Mol. Ecol.">
        <title>Evolution of Synechococcus.</title>
        <authorList>
            <person name="Dvorak P."/>
            <person name="Casamatta D."/>
            <person name="Hasler P."/>
            <person name="Poulickova A."/>
            <person name="Ondrej V."/>
            <person name="Sanges R."/>
        </authorList>
    </citation>
    <scope>NUCLEOTIDE SEQUENCE [LARGE SCALE GENOMIC DNA]</scope>
    <source>
        <strain evidence="1 2">CAUP A 1101</strain>
    </source>
</reference>
<protein>
    <submittedName>
        <fullName evidence="1">Uncharacterized protein</fullName>
    </submittedName>
</protein>
<proteinExistence type="predicted"/>
<dbReference type="STRING" id="1497020.DO97_13020"/>
<dbReference type="EMBL" id="JJML01000004">
    <property type="protein sequence ID" value="KGF73727.1"/>
    <property type="molecule type" value="Genomic_DNA"/>
</dbReference>
<comment type="caution">
    <text evidence="1">The sequence shown here is derived from an EMBL/GenBank/DDBJ whole genome shotgun (WGS) entry which is preliminary data.</text>
</comment>
<dbReference type="Proteomes" id="UP000030170">
    <property type="component" value="Unassembled WGS sequence"/>
</dbReference>
<sequence>MPKIPSTVIWQQAELLMQPALIRVIDNLRKQLEVSTWQGTYQDATDPYPGYQLCLRRNEAEVRVDLWGLCYQICFLDYHPDLDLDGSLAVQIDPILIDAEGEVDWHRLDSKADQLVAEVFANLPSLNG</sequence>
<accession>A0A098TPB1</accession>
<name>A0A098TPB1_9CYAN</name>
<keyword evidence="2" id="KW-1185">Reference proteome</keyword>
<dbReference type="AlphaFoldDB" id="A0A098TPB1"/>
<dbReference type="RefSeq" id="WP_036530981.1">
    <property type="nucleotide sequence ID" value="NZ_JJML01000004.1"/>
</dbReference>
<dbReference type="OrthoDB" id="461689at2"/>